<evidence type="ECO:0000313" key="1">
    <source>
        <dbReference type="EMBL" id="MEJ8845666.1"/>
    </source>
</evidence>
<evidence type="ECO:0000313" key="2">
    <source>
        <dbReference type="Proteomes" id="UP001385892"/>
    </source>
</evidence>
<organism evidence="1 2">
    <name type="scientific">Variovorax rhizosphaerae</name>
    <dbReference type="NCBI Taxonomy" id="1836200"/>
    <lineage>
        <taxon>Bacteria</taxon>
        <taxon>Pseudomonadati</taxon>
        <taxon>Pseudomonadota</taxon>
        <taxon>Betaproteobacteria</taxon>
        <taxon>Burkholderiales</taxon>
        <taxon>Comamonadaceae</taxon>
        <taxon>Variovorax</taxon>
    </lineage>
</organism>
<dbReference type="PROSITE" id="PS51257">
    <property type="entry name" value="PROKAR_LIPOPROTEIN"/>
    <property type="match status" value="1"/>
</dbReference>
<dbReference type="RefSeq" id="WP_340340821.1">
    <property type="nucleotide sequence ID" value="NZ_JBBKZT010000001.1"/>
</dbReference>
<reference evidence="1 2" key="1">
    <citation type="submission" date="2024-03" db="EMBL/GenBank/DDBJ databases">
        <title>Novel species of the genus Variovorax.</title>
        <authorList>
            <person name="Liu Q."/>
            <person name="Xin Y.-H."/>
        </authorList>
    </citation>
    <scope>NUCLEOTIDE SEQUENCE [LARGE SCALE GENOMIC DNA]</scope>
    <source>
        <strain evidence="1 2">KACC 18900</strain>
    </source>
</reference>
<dbReference type="EMBL" id="JBBKZT010000001">
    <property type="protein sequence ID" value="MEJ8845666.1"/>
    <property type="molecule type" value="Genomic_DNA"/>
</dbReference>
<sequence length="58" mass="6229">MPRLIAGPTPCTVITSCSAGSNRPLPRVYCFTSGGVATPRARGRDTIEDLHRDLFHGC</sequence>
<accession>A0ABU8WDT9</accession>
<name>A0ABU8WDT9_9BURK</name>
<keyword evidence="2" id="KW-1185">Reference proteome</keyword>
<dbReference type="Proteomes" id="UP001385892">
    <property type="component" value="Unassembled WGS sequence"/>
</dbReference>
<comment type="caution">
    <text evidence="1">The sequence shown here is derived from an EMBL/GenBank/DDBJ whole genome shotgun (WGS) entry which is preliminary data.</text>
</comment>
<proteinExistence type="predicted"/>
<protein>
    <submittedName>
        <fullName evidence="1">Uncharacterized protein</fullName>
    </submittedName>
</protein>
<gene>
    <name evidence="1" type="ORF">WKW82_03360</name>
</gene>